<evidence type="ECO:0000256" key="2">
    <source>
        <dbReference type="SAM" id="Phobius"/>
    </source>
</evidence>
<accession>A0A5N6ECB3</accession>
<keyword evidence="5" id="KW-1185">Reference proteome</keyword>
<organism evidence="4 5">
    <name type="scientific">Aspergillus novoparasiticus</name>
    <dbReference type="NCBI Taxonomy" id="986946"/>
    <lineage>
        <taxon>Eukaryota</taxon>
        <taxon>Fungi</taxon>
        <taxon>Dikarya</taxon>
        <taxon>Ascomycota</taxon>
        <taxon>Pezizomycotina</taxon>
        <taxon>Eurotiomycetes</taxon>
        <taxon>Eurotiomycetidae</taxon>
        <taxon>Eurotiales</taxon>
        <taxon>Aspergillaceae</taxon>
        <taxon>Aspergillus</taxon>
        <taxon>Aspergillus subgen. Circumdati</taxon>
    </lineage>
</organism>
<keyword evidence="2" id="KW-0812">Transmembrane</keyword>
<feature type="domain" description="GPI ethanolamine phosphate transferase 1 C-terminal" evidence="3">
    <location>
        <begin position="14"/>
        <end position="133"/>
    </location>
</feature>
<dbReference type="InterPro" id="IPR017852">
    <property type="entry name" value="GPI_EtnP_transferase_1_C"/>
</dbReference>
<feature type="transmembrane region" description="Helical" evidence="2">
    <location>
        <begin position="21"/>
        <end position="43"/>
    </location>
</feature>
<dbReference type="Pfam" id="PF04987">
    <property type="entry name" value="PigN"/>
    <property type="match status" value="1"/>
</dbReference>
<evidence type="ECO:0000313" key="4">
    <source>
        <dbReference type="EMBL" id="KAB8215242.1"/>
    </source>
</evidence>
<proteinExistence type="predicted"/>
<sequence>MKILSQDSERKTAAIDRISKGLLTLQVGLVPLTLLVTLPAASLQSKEGRGYWVGQPLVMTSFTPLIIYPRTGIHRVVIFFIFAPLFILLTISSGGLFYCSIGGALFTWVQLESRIVQFQQLPPSSSSSKESDSISQVRPSTSPTPASLSSSFTAPIVAFNNMVSHCNVMYAEHP</sequence>
<dbReference type="GO" id="GO:0016740">
    <property type="term" value="F:transferase activity"/>
    <property type="evidence" value="ECO:0007669"/>
    <property type="project" value="InterPro"/>
</dbReference>
<evidence type="ECO:0000256" key="1">
    <source>
        <dbReference type="SAM" id="MobiDB-lite"/>
    </source>
</evidence>
<keyword evidence="2" id="KW-0472">Membrane</keyword>
<protein>
    <recommendedName>
        <fullName evidence="3">GPI ethanolamine phosphate transferase 1 C-terminal domain-containing protein</fullName>
    </recommendedName>
</protein>
<reference evidence="4 5" key="1">
    <citation type="submission" date="2019-04" db="EMBL/GenBank/DDBJ databases">
        <title>Fungal friends and foes A comparative genomics study of 23 Aspergillus species from section Flavi.</title>
        <authorList>
            <consortium name="DOE Joint Genome Institute"/>
            <person name="Kjaerbolling I."/>
            <person name="Vesth T.C."/>
            <person name="Frisvad J.C."/>
            <person name="Nybo J.L."/>
            <person name="Theobald S."/>
            <person name="Kildgaard S."/>
            <person name="Petersen T.I."/>
            <person name="Kuo A."/>
            <person name="Sato A."/>
            <person name="Lyhne E.K."/>
            <person name="Kogle M.E."/>
            <person name="Wiebenga A."/>
            <person name="Kun R.S."/>
            <person name="Lubbers R.J."/>
            <person name="Makela M.R."/>
            <person name="Barry K."/>
            <person name="Chovatia M."/>
            <person name="Clum A."/>
            <person name="Daum C."/>
            <person name="Haridas S."/>
            <person name="He G."/>
            <person name="LaButti K."/>
            <person name="Lipzen A."/>
            <person name="Mondo S."/>
            <person name="Pangilinan J."/>
            <person name="Riley R."/>
            <person name="Salamov A."/>
            <person name="Simmons B.A."/>
            <person name="Magnuson J.K."/>
            <person name="Henrissat B."/>
            <person name="Mortensen U.H."/>
            <person name="Larsen T.O."/>
            <person name="De vries R.P."/>
            <person name="Grigoriev I.V."/>
            <person name="Machida M."/>
            <person name="Baker S.E."/>
            <person name="Andersen M.R."/>
        </authorList>
    </citation>
    <scope>NUCLEOTIDE SEQUENCE [LARGE SCALE GENOMIC DNA]</scope>
    <source>
        <strain evidence="4 5">CBS 126849</strain>
    </source>
</reference>
<feature type="transmembrane region" description="Helical" evidence="2">
    <location>
        <begin position="49"/>
        <end position="69"/>
    </location>
</feature>
<name>A0A5N6ECB3_9EURO</name>
<dbReference type="GO" id="GO:0006506">
    <property type="term" value="P:GPI anchor biosynthetic process"/>
    <property type="evidence" value="ECO:0007669"/>
    <property type="project" value="InterPro"/>
</dbReference>
<keyword evidence="2" id="KW-1133">Transmembrane helix</keyword>
<dbReference type="AlphaFoldDB" id="A0A5N6ECB3"/>
<gene>
    <name evidence="4" type="ORF">BDV33DRAFT_208524</name>
</gene>
<evidence type="ECO:0000259" key="3">
    <source>
        <dbReference type="Pfam" id="PF04987"/>
    </source>
</evidence>
<feature type="region of interest" description="Disordered" evidence="1">
    <location>
        <begin position="122"/>
        <end position="149"/>
    </location>
</feature>
<dbReference type="EMBL" id="ML733508">
    <property type="protein sequence ID" value="KAB8215242.1"/>
    <property type="molecule type" value="Genomic_DNA"/>
</dbReference>
<evidence type="ECO:0000313" key="5">
    <source>
        <dbReference type="Proteomes" id="UP000326799"/>
    </source>
</evidence>
<dbReference type="GO" id="GO:0005789">
    <property type="term" value="C:endoplasmic reticulum membrane"/>
    <property type="evidence" value="ECO:0007669"/>
    <property type="project" value="InterPro"/>
</dbReference>
<feature type="transmembrane region" description="Helical" evidence="2">
    <location>
        <begin position="76"/>
        <end position="109"/>
    </location>
</feature>
<dbReference type="Proteomes" id="UP000326799">
    <property type="component" value="Unassembled WGS sequence"/>
</dbReference>
<feature type="compositionally biased region" description="Low complexity" evidence="1">
    <location>
        <begin position="124"/>
        <end position="149"/>
    </location>
</feature>